<gene>
    <name evidence="7" type="ORF">SAMN05445060_3096</name>
</gene>
<dbReference type="InterPro" id="IPR016156">
    <property type="entry name" value="FAD/NAD-linked_Rdtase_dimer_sf"/>
</dbReference>
<dbReference type="SUPFAM" id="SSF51905">
    <property type="entry name" value="FAD/NAD(P)-binding domain"/>
    <property type="match status" value="1"/>
</dbReference>
<dbReference type="PANTHER" id="PTHR43557">
    <property type="entry name" value="APOPTOSIS-INDUCING FACTOR 1"/>
    <property type="match status" value="1"/>
</dbReference>
<evidence type="ECO:0000256" key="3">
    <source>
        <dbReference type="ARBA" id="ARBA00022827"/>
    </source>
</evidence>
<dbReference type="OrthoDB" id="3568330at2"/>
<reference evidence="7 8" key="1">
    <citation type="submission" date="2017-01" db="EMBL/GenBank/DDBJ databases">
        <authorList>
            <person name="Mah S.A."/>
            <person name="Swanson W.J."/>
            <person name="Moy G.W."/>
            <person name="Vacquier V.D."/>
        </authorList>
    </citation>
    <scope>NUCLEOTIDE SEQUENCE [LARGE SCALE GENOMIC DNA]</scope>
    <source>
        <strain evidence="7 8">CPCC 203464</strain>
    </source>
</reference>
<feature type="domain" description="FAD/NAD(P)-binding" evidence="5">
    <location>
        <begin position="12"/>
        <end position="299"/>
    </location>
</feature>
<protein>
    <submittedName>
        <fullName evidence="7">Reductase C-terminal</fullName>
    </submittedName>
</protein>
<dbReference type="Gene3D" id="3.50.50.60">
    <property type="entry name" value="FAD/NAD(P)-binding domain"/>
    <property type="match status" value="2"/>
</dbReference>
<dbReference type="InterPro" id="IPR036188">
    <property type="entry name" value="FAD/NAD-bd_sf"/>
</dbReference>
<keyword evidence="3" id="KW-0274">FAD</keyword>
<dbReference type="Proteomes" id="UP000186218">
    <property type="component" value="Unassembled WGS sequence"/>
</dbReference>
<dbReference type="GO" id="GO:0005737">
    <property type="term" value="C:cytoplasm"/>
    <property type="evidence" value="ECO:0007669"/>
    <property type="project" value="TreeGrafter"/>
</dbReference>
<evidence type="ECO:0000256" key="4">
    <source>
        <dbReference type="ARBA" id="ARBA00023002"/>
    </source>
</evidence>
<dbReference type="PANTHER" id="PTHR43557:SF2">
    <property type="entry name" value="RIESKE DOMAIN-CONTAINING PROTEIN-RELATED"/>
    <property type="match status" value="1"/>
</dbReference>
<dbReference type="InterPro" id="IPR023753">
    <property type="entry name" value="FAD/NAD-binding_dom"/>
</dbReference>
<dbReference type="PRINTS" id="PR00469">
    <property type="entry name" value="PNDRDTASEII"/>
</dbReference>
<dbReference type="InterPro" id="IPR050446">
    <property type="entry name" value="FAD-oxidoreductase/Apoptosis"/>
</dbReference>
<evidence type="ECO:0000259" key="5">
    <source>
        <dbReference type="Pfam" id="PF07992"/>
    </source>
</evidence>
<dbReference type="RefSeq" id="WP_076481103.1">
    <property type="nucleotide sequence ID" value="NZ_FTNT01000009.1"/>
</dbReference>
<dbReference type="AlphaFoldDB" id="A0A1N7GSY1"/>
<evidence type="ECO:0000313" key="7">
    <source>
        <dbReference type="EMBL" id="SIS15660.1"/>
    </source>
</evidence>
<comment type="cofactor">
    <cofactor evidence="1">
        <name>FAD</name>
        <dbReference type="ChEBI" id="CHEBI:57692"/>
    </cofactor>
</comment>
<evidence type="ECO:0000259" key="6">
    <source>
        <dbReference type="Pfam" id="PF14759"/>
    </source>
</evidence>
<dbReference type="GO" id="GO:0016651">
    <property type="term" value="F:oxidoreductase activity, acting on NAD(P)H"/>
    <property type="evidence" value="ECO:0007669"/>
    <property type="project" value="TreeGrafter"/>
</dbReference>
<keyword evidence="2" id="KW-0285">Flavoprotein</keyword>
<keyword evidence="8" id="KW-1185">Reference proteome</keyword>
<keyword evidence="4" id="KW-0560">Oxidoreductase</keyword>
<dbReference type="Pfam" id="PF14759">
    <property type="entry name" value="Reductase_C"/>
    <property type="match status" value="1"/>
</dbReference>
<name>A0A1N7GSY1_9NOCA</name>
<dbReference type="PRINTS" id="PR00368">
    <property type="entry name" value="FADPNR"/>
</dbReference>
<dbReference type="InterPro" id="IPR028202">
    <property type="entry name" value="Reductase_C"/>
</dbReference>
<dbReference type="Pfam" id="PF07992">
    <property type="entry name" value="Pyr_redox_2"/>
    <property type="match status" value="1"/>
</dbReference>
<dbReference type="SUPFAM" id="SSF55424">
    <property type="entry name" value="FAD/NAD-linked reductases, dimerisation (C-terminal) domain"/>
    <property type="match status" value="1"/>
</dbReference>
<evidence type="ECO:0000256" key="2">
    <source>
        <dbReference type="ARBA" id="ARBA00022630"/>
    </source>
</evidence>
<proteinExistence type="predicted"/>
<feature type="domain" description="Reductase C-terminal" evidence="6">
    <location>
        <begin position="327"/>
        <end position="390"/>
    </location>
</feature>
<sequence>MSATTSSDAGAVIIGAGIAGMTAAETLRANGFEDPITVIAGEPGPPFRRTALSKDLLTADLSDGKVTLRKPEHWQDKGIDIRTGVEVTAIDTDRRVVVADDEIPYAVLILATGAQPRRPASFADDVAVLRTREHAEGLRDALVDRDTRLVVVGGGLIGLELAASAATAGMVVTVLEAADRLAARVGPPQVSECLARLHTDHGVDIRTGVTIAQATADSVHFADGSAVDGLVVAAIGVAPVTDLAERAGIATTPVGIVTDSALRTSVTGVYAAGDCAAVPDPATGRPARSEHWLAAGDQGAQAARTVISDLANGAEPTEALALVPLAWSMQYGVNLQFAGWPGRSGDVEVEGSLGDMDAEVLIRDEGVLIGAVCVARPRAGRTRREEIRAGLPTVVPA</sequence>
<evidence type="ECO:0000313" key="8">
    <source>
        <dbReference type="Proteomes" id="UP000186218"/>
    </source>
</evidence>
<evidence type="ECO:0000256" key="1">
    <source>
        <dbReference type="ARBA" id="ARBA00001974"/>
    </source>
</evidence>
<organism evidence="7 8">
    <name type="scientific">Williamsia sterculiae</name>
    <dbReference type="NCBI Taxonomy" id="1344003"/>
    <lineage>
        <taxon>Bacteria</taxon>
        <taxon>Bacillati</taxon>
        <taxon>Actinomycetota</taxon>
        <taxon>Actinomycetes</taxon>
        <taxon>Mycobacteriales</taxon>
        <taxon>Nocardiaceae</taxon>
        <taxon>Williamsia</taxon>
    </lineage>
</organism>
<dbReference type="EMBL" id="FTNT01000009">
    <property type="protein sequence ID" value="SIS15660.1"/>
    <property type="molecule type" value="Genomic_DNA"/>
</dbReference>
<dbReference type="STRING" id="1344003.SAMN05445060_3096"/>
<accession>A0A1N7GSY1</accession>
<dbReference type="Gene3D" id="3.30.390.30">
    <property type="match status" value="1"/>
</dbReference>